<evidence type="ECO:0000313" key="3">
    <source>
        <dbReference type="EMBL" id="SMF65002.1"/>
    </source>
</evidence>
<dbReference type="PANTHER" id="PTHR34293:SF1">
    <property type="entry name" value="HTH-TYPE TRANSCRIPTIONAL REGULATOR TRMBL2"/>
    <property type="match status" value="1"/>
</dbReference>
<keyword evidence="4" id="KW-1185">Reference proteome</keyword>
<dbReference type="Gene3D" id="1.10.10.10">
    <property type="entry name" value="Winged helix-like DNA-binding domain superfamily/Winged helix DNA-binding domain"/>
    <property type="match status" value="1"/>
</dbReference>
<dbReference type="RefSeq" id="WP_208920022.1">
    <property type="nucleotide sequence ID" value="NZ_LT840184.1"/>
</dbReference>
<dbReference type="Pfam" id="PF11495">
    <property type="entry name" value="Regulator_TrmB"/>
    <property type="match status" value="1"/>
</dbReference>
<dbReference type="EMBL" id="LT840184">
    <property type="protein sequence ID" value="SMF65002.1"/>
    <property type="molecule type" value="Genomic_DNA"/>
</dbReference>
<dbReference type="PANTHER" id="PTHR34293">
    <property type="entry name" value="HTH-TYPE TRANSCRIPTIONAL REGULATOR TRMBL2"/>
    <property type="match status" value="1"/>
</dbReference>
<dbReference type="InterPro" id="IPR021586">
    <property type="entry name" value="Tscrpt_reg_TrmB_C"/>
</dbReference>
<dbReference type="InterPro" id="IPR036390">
    <property type="entry name" value="WH_DNA-bd_sf"/>
</dbReference>
<evidence type="ECO:0000313" key="4">
    <source>
        <dbReference type="Proteomes" id="UP000192940"/>
    </source>
</evidence>
<dbReference type="PROSITE" id="PS00234">
    <property type="entry name" value="GAS_VESICLE_A_1"/>
    <property type="match status" value="1"/>
</dbReference>
<dbReference type="SUPFAM" id="SSF46785">
    <property type="entry name" value="Winged helix' DNA-binding domain"/>
    <property type="match status" value="1"/>
</dbReference>
<sequence length="254" mass="29080">MLLQFGYSQYESKVYETLVTSGEAMDASSIVKLSGVPKAKIYEVLDRLVDKGIVMDTVSGKKRTYTALPVEAVIDKLTHEFESDIKELRSAGVRKTVVDDQVWSLKSHSSIQAFCKQMIEEAQESVLVSMWSDEFSEITDLLDRKEREGVRVEALVTGDDHPEVSLSKLYVLNPTADHDKLERFMLLVTDTKQLLFAGVEQGSWQAIRTQAQPFVKVFVEFFYHDMALTAFSRKYPEEMFKDEEIKALLLRLRY</sequence>
<organism evidence="3 4">
    <name type="scientific">Paenibacillus uliginis N3/975</name>
    <dbReference type="NCBI Taxonomy" id="1313296"/>
    <lineage>
        <taxon>Bacteria</taxon>
        <taxon>Bacillati</taxon>
        <taxon>Bacillota</taxon>
        <taxon>Bacilli</taxon>
        <taxon>Bacillales</taxon>
        <taxon>Paenibacillaceae</taxon>
        <taxon>Paenibacillus</taxon>
    </lineage>
</organism>
<dbReference type="InterPro" id="IPR002831">
    <property type="entry name" value="Tscrpt_reg_TrmB_N"/>
</dbReference>
<proteinExistence type="predicted"/>
<dbReference type="Proteomes" id="UP000192940">
    <property type="component" value="Chromosome I"/>
</dbReference>
<dbReference type="GO" id="GO:0012506">
    <property type="term" value="C:vesicle membrane"/>
    <property type="evidence" value="ECO:0007669"/>
    <property type="project" value="InterPro"/>
</dbReference>
<reference evidence="3 4" key="1">
    <citation type="submission" date="2017-04" db="EMBL/GenBank/DDBJ databases">
        <authorList>
            <person name="Afonso C.L."/>
            <person name="Miller P.J."/>
            <person name="Scott M.A."/>
            <person name="Spackman E."/>
            <person name="Goraichik I."/>
            <person name="Dimitrov K.M."/>
            <person name="Suarez D.L."/>
            <person name="Swayne D.E."/>
        </authorList>
    </citation>
    <scope>NUCLEOTIDE SEQUENCE [LARGE SCALE GENOMIC DNA]</scope>
    <source>
        <strain evidence="3 4">N3/975</strain>
    </source>
</reference>
<feature type="domain" description="Transcription regulator TrmB C-terminal" evidence="2">
    <location>
        <begin position="101"/>
        <end position="225"/>
    </location>
</feature>
<dbReference type="AlphaFoldDB" id="A0A1X7G6Q0"/>
<dbReference type="InterPro" id="IPR036388">
    <property type="entry name" value="WH-like_DNA-bd_sf"/>
</dbReference>
<name>A0A1X7G6Q0_9BACL</name>
<feature type="domain" description="Transcription regulator TrmB N-terminal" evidence="1">
    <location>
        <begin position="4"/>
        <end position="71"/>
    </location>
</feature>
<dbReference type="Pfam" id="PF01978">
    <property type="entry name" value="TrmB"/>
    <property type="match status" value="1"/>
</dbReference>
<dbReference type="STRING" id="1313296.SAMN05661091_0126"/>
<dbReference type="InterPro" id="IPR051797">
    <property type="entry name" value="TrmB-like"/>
</dbReference>
<dbReference type="InterPro" id="IPR018493">
    <property type="entry name" value="GvpA-like_CS"/>
</dbReference>
<evidence type="ECO:0000259" key="1">
    <source>
        <dbReference type="Pfam" id="PF01978"/>
    </source>
</evidence>
<protein>
    <submittedName>
        <fullName evidence="3">Transcriptional regulator</fullName>
    </submittedName>
</protein>
<evidence type="ECO:0000259" key="2">
    <source>
        <dbReference type="Pfam" id="PF11495"/>
    </source>
</evidence>
<dbReference type="GO" id="GO:0005198">
    <property type="term" value="F:structural molecule activity"/>
    <property type="evidence" value="ECO:0007669"/>
    <property type="project" value="InterPro"/>
</dbReference>
<gene>
    <name evidence="3" type="ORF">SAMN05661091_0126</name>
</gene>
<accession>A0A1X7G6Q0</accession>
<dbReference type="CDD" id="cd09124">
    <property type="entry name" value="PLDc_like_TrmB_middle"/>
    <property type="match status" value="1"/>
</dbReference>